<organism evidence="1 2">
    <name type="scientific">Candidatus Staskawiczbacteria bacterium RIFCSPHIGHO2_02_FULL_33_16</name>
    <dbReference type="NCBI Taxonomy" id="1802204"/>
    <lineage>
        <taxon>Bacteria</taxon>
        <taxon>Candidatus Staskawicziibacteriota</taxon>
    </lineage>
</organism>
<dbReference type="Proteomes" id="UP000179183">
    <property type="component" value="Unassembled WGS sequence"/>
</dbReference>
<evidence type="ECO:0000313" key="2">
    <source>
        <dbReference type="Proteomes" id="UP000179183"/>
    </source>
</evidence>
<reference evidence="1 2" key="1">
    <citation type="journal article" date="2016" name="Nat. Commun.">
        <title>Thousands of microbial genomes shed light on interconnected biogeochemical processes in an aquifer system.</title>
        <authorList>
            <person name="Anantharaman K."/>
            <person name="Brown C.T."/>
            <person name="Hug L.A."/>
            <person name="Sharon I."/>
            <person name="Castelle C.J."/>
            <person name="Probst A.J."/>
            <person name="Thomas B.C."/>
            <person name="Singh A."/>
            <person name="Wilkins M.J."/>
            <person name="Karaoz U."/>
            <person name="Brodie E.L."/>
            <person name="Williams K.H."/>
            <person name="Hubbard S.S."/>
            <person name="Banfield J.F."/>
        </authorList>
    </citation>
    <scope>NUCLEOTIDE SEQUENCE [LARGE SCALE GENOMIC DNA]</scope>
</reference>
<dbReference type="AlphaFoldDB" id="A0A1G2HUZ3"/>
<gene>
    <name evidence="1" type="ORF">A3D34_02930</name>
</gene>
<dbReference type="EMBL" id="MHOQ01000040">
    <property type="protein sequence ID" value="OGZ65678.1"/>
    <property type="molecule type" value="Genomic_DNA"/>
</dbReference>
<accession>A0A1G2HUZ3</accession>
<name>A0A1G2HUZ3_9BACT</name>
<proteinExistence type="predicted"/>
<comment type="caution">
    <text evidence="1">The sequence shown here is derived from an EMBL/GenBank/DDBJ whole genome shotgun (WGS) entry which is preliminary data.</text>
</comment>
<evidence type="ECO:0000313" key="1">
    <source>
        <dbReference type="EMBL" id="OGZ65678.1"/>
    </source>
</evidence>
<protein>
    <submittedName>
        <fullName evidence="1">Uncharacterized protein</fullName>
    </submittedName>
</protein>
<sequence>MQLTIDIISYMENRVEKSKSSEFTPEQEKPPGTYLYLRSQSEKDGSITYFYKNSPWLGTTLKIKNRIIIAKSPTELKLGDAEVIRIITKNKKQITNVLLQAEKSTEVLEDYLTGADNEWIKVTDFDWSS</sequence>